<feature type="compositionally biased region" description="Basic and acidic residues" evidence="1">
    <location>
        <begin position="31"/>
        <end position="52"/>
    </location>
</feature>
<name>A0AAD9CKA9_DISEL</name>
<keyword evidence="3" id="KW-1185">Reference proteome</keyword>
<dbReference type="EMBL" id="JASDAP010000004">
    <property type="protein sequence ID" value="KAK1904000.1"/>
    <property type="molecule type" value="Genomic_DNA"/>
</dbReference>
<comment type="caution">
    <text evidence="2">The sequence shown here is derived from an EMBL/GenBank/DDBJ whole genome shotgun (WGS) entry which is preliminary data.</text>
</comment>
<evidence type="ECO:0000313" key="2">
    <source>
        <dbReference type="EMBL" id="KAK1904000.1"/>
    </source>
</evidence>
<dbReference type="AlphaFoldDB" id="A0AAD9CKA9"/>
<gene>
    <name evidence="2" type="ORF">KUDE01_011185</name>
</gene>
<evidence type="ECO:0000313" key="3">
    <source>
        <dbReference type="Proteomes" id="UP001228049"/>
    </source>
</evidence>
<feature type="non-terminal residue" evidence="2">
    <location>
        <position position="1"/>
    </location>
</feature>
<proteinExistence type="predicted"/>
<protein>
    <submittedName>
        <fullName evidence="2">Hybrid PKS-NRPS synthetase buaA</fullName>
    </submittedName>
</protein>
<dbReference type="Proteomes" id="UP001228049">
    <property type="component" value="Unassembled WGS sequence"/>
</dbReference>
<evidence type="ECO:0000256" key="1">
    <source>
        <dbReference type="SAM" id="MobiDB-lite"/>
    </source>
</evidence>
<sequence length="87" mass="9889">KHAEREAHASGNNVFDSEEMKRSFEGFFGGRDTRKQELSVHSPPGEKTERKSWGNTPEFRRTGVFFCCSASSRVKPSGFTSSRVYRL</sequence>
<reference evidence="2" key="1">
    <citation type="submission" date="2023-04" db="EMBL/GenBank/DDBJ databases">
        <title>Chromosome-level genome of Chaenocephalus aceratus.</title>
        <authorList>
            <person name="Park H."/>
        </authorList>
    </citation>
    <scope>NUCLEOTIDE SEQUENCE</scope>
    <source>
        <strain evidence="2">DE</strain>
        <tissue evidence="2">Muscle</tissue>
    </source>
</reference>
<organism evidence="2 3">
    <name type="scientific">Dissostichus eleginoides</name>
    <name type="common">Patagonian toothfish</name>
    <name type="synonym">Dissostichus amissus</name>
    <dbReference type="NCBI Taxonomy" id="100907"/>
    <lineage>
        <taxon>Eukaryota</taxon>
        <taxon>Metazoa</taxon>
        <taxon>Chordata</taxon>
        <taxon>Craniata</taxon>
        <taxon>Vertebrata</taxon>
        <taxon>Euteleostomi</taxon>
        <taxon>Actinopterygii</taxon>
        <taxon>Neopterygii</taxon>
        <taxon>Teleostei</taxon>
        <taxon>Neoteleostei</taxon>
        <taxon>Acanthomorphata</taxon>
        <taxon>Eupercaria</taxon>
        <taxon>Perciformes</taxon>
        <taxon>Notothenioidei</taxon>
        <taxon>Nototheniidae</taxon>
        <taxon>Dissostichus</taxon>
    </lineage>
</organism>
<feature type="region of interest" description="Disordered" evidence="1">
    <location>
        <begin position="26"/>
        <end position="56"/>
    </location>
</feature>
<accession>A0AAD9CKA9</accession>
<feature type="non-terminal residue" evidence="2">
    <location>
        <position position="87"/>
    </location>
</feature>